<organism evidence="2 3">
    <name type="scientific">Galleria mellonella</name>
    <name type="common">Greater wax moth</name>
    <dbReference type="NCBI Taxonomy" id="7137"/>
    <lineage>
        <taxon>Eukaryota</taxon>
        <taxon>Metazoa</taxon>
        <taxon>Ecdysozoa</taxon>
        <taxon>Arthropoda</taxon>
        <taxon>Hexapoda</taxon>
        <taxon>Insecta</taxon>
        <taxon>Pterygota</taxon>
        <taxon>Neoptera</taxon>
        <taxon>Endopterygota</taxon>
        <taxon>Lepidoptera</taxon>
        <taxon>Glossata</taxon>
        <taxon>Ditrysia</taxon>
        <taxon>Pyraloidea</taxon>
        <taxon>Pyralidae</taxon>
        <taxon>Galleriinae</taxon>
        <taxon>Galleria</taxon>
    </lineage>
</organism>
<feature type="signal peptide" evidence="1">
    <location>
        <begin position="1"/>
        <end position="18"/>
    </location>
</feature>
<gene>
    <name evidence="3" type="primary">LOC113516549</name>
</gene>
<evidence type="ECO:0000313" key="2">
    <source>
        <dbReference type="Proteomes" id="UP001652740"/>
    </source>
</evidence>
<sequence length="213" mass="24231">MKYVQLFFVIFHLKLSISLEVKPPALRRLDERCMKLAQRPYFDSDMVVGKPWRIYYTYNMKLENKCLDMVFKNATPRIVQRIWNDMYDYMEQQPVWDAAVLLGTMGAARHELLLCADQGAAGSFSGVPNVIRDGNLTPMKSSVSLLKFYMKLLNEGKFLVMIDCHMGVGSISARADRPPYRSEILAAAAQLNIGDGYPACTGDKNDDEQFLIK</sequence>
<accession>A0A6J3BVZ6</accession>
<keyword evidence="1" id="KW-0732">Signal</keyword>
<dbReference type="GeneID" id="113516549"/>
<keyword evidence="2" id="KW-1185">Reference proteome</keyword>
<evidence type="ECO:0000313" key="3">
    <source>
        <dbReference type="RefSeq" id="XP_031764562.2"/>
    </source>
</evidence>
<dbReference type="KEGG" id="gmw:113516549"/>
<dbReference type="InParanoid" id="A0A6J3BVZ6"/>
<dbReference type="RefSeq" id="XP_031764562.2">
    <property type="nucleotide sequence ID" value="XM_031908702.2"/>
</dbReference>
<dbReference type="Proteomes" id="UP001652740">
    <property type="component" value="Unplaced"/>
</dbReference>
<dbReference type="AlphaFoldDB" id="A0A6J3BVZ6"/>
<name>A0A6J3BVZ6_GALME</name>
<protein>
    <submittedName>
        <fullName evidence="3">Uncharacterized protein LOC113516549</fullName>
    </submittedName>
</protein>
<feature type="chain" id="PRO_5047511660" evidence="1">
    <location>
        <begin position="19"/>
        <end position="213"/>
    </location>
</feature>
<reference evidence="3" key="1">
    <citation type="submission" date="2025-08" db="UniProtKB">
        <authorList>
            <consortium name="RefSeq"/>
        </authorList>
    </citation>
    <scope>IDENTIFICATION</scope>
    <source>
        <tissue evidence="3">Whole larvae</tissue>
    </source>
</reference>
<proteinExistence type="predicted"/>
<evidence type="ECO:0000256" key="1">
    <source>
        <dbReference type="SAM" id="SignalP"/>
    </source>
</evidence>